<evidence type="ECO:0000256" key="8">
    <source>
        <dbReference type="ARBA" id="ARBA00022960"/>
    </source>
</evidence>
<dbReference type="RefSeq" id="WP_038353720.1">
    <property type="nucleotide sequence ID" value="NZ_CP019962.1"/>
</dbReference>
<dbReference type="AlphaFoldDB" id="A0AAC9QT55"/>
<evidence type="ECO:0000256" key="12">
    <source>
        <dbReference type="ARBA" id="ARBA00023251"/>
    </source>
</evidence>
<comment type="function">
    <text evidence="17">Catalyzes the dephosphorylation of undecaprenyl diphosphate (UPP). Confers resistance to bacitracin.</text>
</comment>
<feature type="transmembrane region" description="Helical" evidence="17">
    <location>
        <begin position="192"/>
        <end position="214"/>
    </location>
</feature>
<dbReference type="NCBIfam" id="NF001390">
    <property type="entry name" value="PRK00281.1-4"/>
    <property type="match status" value="1"/>
</dbReference>
<keyword evidence="13 17" id="KW-0961">Cell wall biogenesis/degradation</keyword>
<evidence type="ECO:0000256" key="2">
    <source>
        <dbReference type="ARBA" id="ARBA00010621"/>
    </source>
</evidence>
<dbReference type="HAMAP" id="MF_01006">
    <property type="entry name" value="Undec_diphosphatase"/>
    <property type="match status" value="1"/>
</dbReference>
<dbReference type="GO" id="GO:0009252">
    <property type="term" value="P:peptidoglycan biosynthetic process"/>
    <property type="evidence" value="ECO:0007669"/>
    <property type="project" value="UniProtKB-KW"/>
</dbReference>
<dbReference type="GO" id="GO:0008360">
    <property type="term" value="P:regulation of cell shape"/>
    <property type="evidence" value="ECO:0007669"/>
    <property type="project" value="UniProtKB-KW"/>
</dbReference>
<proteinExistence type="inferred from homology"/>
<feature type="transmembrane region" description="Helical" evidence="17">
    <location>
        <begin position="226"/>
        <end position="247"/>
    </location>
</feature>
<gene>
    <name evidence="17" type="primary">uppP</name>
    <name evidence="18" type="ORF">B2M23_06730</name>
</gene>
<evidence type="ECO:0000256" key="5">
    <source>
        <dbReference type="ARBA" id="ARBA00022475"/>
    </source>
</evidence>
<evidence type="ECO:0000256" key="11">
    <source>
        <dbReference type="ARBA" id="ARBA00023136"/>
    </source>
</evidence>
<dbReference type="GO" id="GO:0050380">
    <property type="term" value="F:undecaprenyl-diphosphatase activity"/>
    <property type="evidence" value="ECO:0007669"/>
    <property type="project" value="UniProtKB-UniRule"/>
</dbReference>
<keyword evidence="7 17" id="KW-0378">Hydrolase</keyword>
<dbReference type="Pfam" id="PF02673">
    <property type="entry name" value="BacA"/>
    <property type="match status" value="1"/>
</dbReference>
<evidence type="ECO:0000313" key="19">
    <source>
        <dbReference type="Proteomes" id="UP000192391"/>
    </source>
</evidence>
<dbReference type="PANTHER" id="PTHR30622:SF3">
    <property type="entry name" value="UNDECAPRENYL-DIPHOSPHATASE"/>
    <property type="match status" value="1"/>
</dbReference>
<evidence type="ECO:0000256" key="16">
    <source>
        <dbReference type="ARBA" id="ARBA00047594"/>
    </source>
</evidence>
<comment type="similarity">
    <text evidence="2 17">Belongs to the UppP family.</text>
</comment>
<dbReference type="Proteomes" id="UP000192391">
    <property type="component" value="Chromosome"/>
</dbReference>
<evidence type="ECO:0000256" key="9">
    <source>
        <dbReference type="ARBA" id="ARBA00022984"/>
    </source>
</evidence>
<evidence type="ECO:0000256" key="7">
    <source>
        <dbReference type="ARBA" id="ARBA00022801"/>
    </source>
</evidence>
<keyword evidence="11 17" id="KW-0472">Membrane</keyword>
<feature type="transmembrane region" description="Helical" evidence="17">
    <location>
        <begin position="47"/>
        <end position="65"/>
    </location>
</feature>
<keyword evidence="5 17" id="KW-1003">Cell membrane</keyword>
<comment type="miscellaneous">
    <text evidence="17">Bacitracin is thought to be involved in the inhibition of peptidoglycan synthesis by sequestering undecaprenyl diphosphate, thereby reducing the pool of lipid carrier available.</text>
</comment>
<evidence type="ECO:0000256" key="3">
    <source>
        <dbReference type="ARBA" id="ARBA00012374"/>
    </source>
</evidence>
<dbReference type="InterPro" id="IPR003824">
    <property type="entry name" value="UppP"/>
</dbReference>
<evidence type="ECO:0000256" key="1">
    <source>
        <dbReference type="ARBA" id="ARBA00004651"/>
    </source>
</evidence>
<keyword evidence="12 17" id="KW-0046">Antibiotic resistance</keyword>
<feature type="transmembrane region" description="Helical" evidence="17">
    <location>
        <begin position="259"/>
        <end position="276"/>
    </location>
</feature>
<evidence type="ECO:0000256" key="10">
    <source>
        <dbReference type="ARBA" id="ARBA00022989"/>
    </source>
</evidence>
<dbReference type="GO" id="GO:0005886">
    <property type="term" value="C:plasma membrane"/>
    <property type="evidence" value="ECO:0007669"/>
    <property type="project" value="UniProtKB-SubCell"/>
</dbReference>
<protein>
    <recommendedName>
        <fullName evidence="4 17">Undecaprenyl-diphosphatase</fullName>
        <ecNumber evidence="3 17">3.6.1.27</ecNumber>
    </recommendedName>
    <alternativeName>
        <fullName evidence="15 17">Bacitracin resistance protein</fullName>
    </alternativeName>
    <alternativeName>
        <fullName evidence="14 17">Undecaprenyl pyrophosphate phosphatase</fullName>
    </alternativeName>
</protein>
<evidence type="ECO:0000256" key="14">
    <source>
        <dbReference type="ARBA" id="ARBA00032707"/>
    </source>
</evidence>
<feature type="transmembrane region" description="Helical" evidence="17">
    <location>
        <begin position="112"/>
        <end position="132"/>
    </location>
</feature>
<dbReference type="EC" id="3.6.1.27" evidence="3 17"/>
<evidence type="ECO:0000256" key="17">
    <source>
        <dbReference type="HAMAP-Rule" id="MF_01006"/>
    </source>
</evidence>
<evidence type="ECO:0000313" key="18">
    <source>
        <dbReference type="EMBL" id="ARD65253.1"/>
    </source>
</evidence>
<feature type="transmembrane region" description="Helical" evidence="17">
    <location>
        <begin position="153"/>
        <end position="172"/>
    </location>
</feature>
<dbReference type="NCBIfam" id="NF001391">
    <property type="entry name" value="PRK00281.1-5"/>
    <property type="match status" value="1"/>
</dbReference>
<dbReference type="GO" id="GO:0071555">
    <property type="term" value="P:cell wall organization"/>
    <property type="evidence" value="ECO:0007669"/>
    <property type="project" value="UniProtKB-KW"/>
</dbReference>
<evidence type="ECO:0000256" key="6">
    <source>
        <dbReference type="ARBA" id="ARBA00022692"/>
    </source>
</evidence>
<dbReference type="EMBL" id="CP019962">
    <property type="protein sequence ID" value="ARD65253.1"/>
    <property type="molecule type" value="Genomic_DNA"/>
</dbReference>
<dbReference type="NCBIfam" id="TIGR00753">
    <property type="entry name" value="undec_PP_bacA"/>
    <property type="match status" value="1"/>
</dbReference>
<evidence type="ECO:0000256" key="13">
    <source>
        <dbReference type="ARBA" id="ARBA00023316"/>
    </source>
</evidence>
<name>A0AAC9QT55_EUBLI</name>
<organism evidence="18 19">
    <name type="scientific">Eubacterium limosum</name>
    <dbReference type="NCBI Taxonomy" id="1736"/>
    <lineage>
        <taxon>Bacteria</taxon>
        <taxon>Bacillati</taxon>
        <taxon>Bacillota</taxon>
        <taxon>Clostridia</taxon>
        <taxon>Eubacteriales</taxon>
        <taxon>Eubacteriaceae</taxon>
        <taxon>Eubacterium</taxon>
    </lineage>
</organism>
<dbReference type="GO" id="GO:0046677">
    <property type="term" value="P:response to antibiotic"/>
    <property type="evidence" value="ECO:0007669"/>
    <property type="project" value="UniProtKB-UniRule"/>
</dbReference>
<dbReference type="KEGG" id="elim:B2M23_06730"/>
<feature type="transmembrane region" description="Helical" evidence="17">
    <location>
        <begin position="86"/>
        <end position="106"/>
    </location>
</feature>
<comment type="catalytic activity">
    <reaction evidence="16 17">
        <text>di-trans,octa-cis-undecaprenyl diphosphate + H2O = di-trans,octa-cis-undecaprenyl phosphate + phosphate + H(+)</text>
        <dbReference type="Rhea" id="RHEA:28094"/>
        <dbReference type="ChEBI" id="CHEBI:15377"/>
        <dbReference type="ChEBI" id="CHEBI:15378"/>
        <dbReference type="ChEBI" id="CHEBI:43474"/>
        <dbReference type="ChEBI" id="CHEBI:58405"/>
        <dbReference type="ChEBI" id="CHEBI:60392"/>
        <dbReference type="EC" id="3.6.1.27"/>
    </reaction>
</comment>
<dbReference type="NCBIfam" id="NF001389">
    <property type="entry name" value="PRK00281.1-2"/>
    <property type="match status" value="1"/>
</dbReference>
<keyword evidence="6 17" id="KW-0812">Transmembrane</keyword>
<evidence type="ECO:0000256" key="4">
    <source>
        <dbReference type="ARBA" id="ARBA00021581"/>
    </source>
</evidence>
<keyword evidence="8 17" id="KW-0133">Cell shape</keyword>
<reference evidence="19" key="1">
    <citation type="journal article" date="2017" name="Sci. Rep.">
        <title>Determination of the Genome and Primary Transcriptome of Syngas Fermenting Eubacterium limosum ATCC 8486.</title>
        <authorList>
            <person name="Song Y."/>
            <person name="Shin J."/>
            <person name="Jeong Y."/>
            <person name="Jin S."/>
            <person name="Lee J.K."/>
            <person name="Kim D.R."/>
            <person name="Kim S.C."/>
            <person name="Cho S."/>
            <person name="Cho B.K."/>
        </authorList>
    </citation>
    <scope>NUCLEOTIDE SEQUENCE [LARGE SCALE GENOMIC DNA]</scope>
    <source>
        <strain evidence="19">ATCC 8486</strain>
    </source>
</reference>
<evidence type="ECO:0000256" key="15">
    <source>
        <dbReference type="ARBA" id="ARBA00032932"/>
    </source>
</evidence>
<keyword evidence="10 17" id="KW-1133">Transmembrane helix</keyword>
<dbReference type="PANTHER" id="PTHR30622">
    <property type="entry name" value="UNDECAPRENYL-DIPHOSPHATASE"/>
    <property type="match status" value="1"/>
</dbReference>
<comment type="subcellular location">
    <subcellularLocation>
        <location evidence="1 17">Cell membrane</location>
        <topology evidence="1 17">Multi-pass membrane protein</topology>
    </subcellularLocation>
</comment>
<keyword evidence="9 17" id="KW-0573">Peptidoglycan synthesis</keyword>
<accession>A0AAC9QT55</accession>
<sequence length="277" mass="31036">MFLELLKAAFFGIVQGITEWLPISSTGHMILFEQFIHMNVSKDFWDMFLVVIQFGSILAVVLLYFHKLNPFSPRKSPVQKRDTWSLWGKVLVAVIPAAVIGLLFDDFITEKLYGYVTVAITLIVYGIAFIVVENMDRTKRPTIRNFEQLDYKTALFIGVFQILALIPGTSRSGSTIIGATLLGCSRYVATEFSFFLAVPVMLGASLLKIVKFFVKTGIGFTGTEIGILLVGMIVAFVVSVFAIKFLMGYIRKHDFKAFGYYRIALGIIVIIYAVMFA</sequence>